<dbReference type="Proteomes" id="UP000234331">
    <property type="component" value="Unassembled WGS sequence"/>
</dbReference>
<dbReference type="AlphaFoldDB" id="A0A2I2L2G2"/>
<reference evidence="1 2" key="1">
    <citation type="submission" date="2017-06" db="EMBL/GenBank/DDBJ databases">
        <authorList>
            <person name="Kim H.J."/>
            <person name="Triplett B.A."/>
        </authorList>
    </citation>
    <scope>NUCLEOTIDE SEQUENCE [LARGE SCALE GENOMIC DNA]</scope>
    <source>
        <strain evidence="1">FRACA_ARgP5</strain>
    </source>
</reference>
<evidence type="ECO:0000313" key="1">
    <source>
        <dbReference type="EMBL" id="SNQ52104.1"/>
    </source>
</evidence>
<gene>
    <name evidence="1" type="ORF">FRACA_910016</name>
</gene>
<proteinExistence type="predicted"/>
<organism evidence="1 2">
    <name type="scientific">Frankia canadensis</name>
    <dbReference type="NCBI Taxonomy" id="1836972"/>
    <lineage>
        <taxon>Bacteria</taxon>
        <taxon>Bacillati</taxon>
        <taxon>Actinomycetota</taxon>
        <taxon>Actinomycetes</taxon>
        <taxon>Frankiales</taxon>
        <taxon>Frankiaceae</taxon>
        <taxon>Frankia</taxon>
    </lineage>
</organism>
<sequence length="70" mass="7724">MTTGRDFATSQLEIDLIQETSVLPIFELEGNSTVAAVAIPPGYTQHHESITELMAVHDVPKRTQTEMRAV</sequence>
<accession>A0A2I2L2G2</accession>
<name>A0A2I2L2G2_9ACTN</name>
<protein>
    <submittedName>
        <fullName evidence="1">Uncharacterized protein</fullName>
    </submittedName>
</protein>
<dbReference type="EMBL" id="FZMO01000560">
    <property type="protein sequence ID" value="SNQ52104.1"/>
    <property type="molecule type" value="Genomic_DNA"/>
</dbReference>
<keyword evidence="2" id="KW-1185">Reference proteome</keyword>
<evidence type="ECO:0000313" key="2">
    <source>
        <dbReference type="Proteomes" id="UP000234331"/>
    </source>
</evidence>